<keyword evidence="2" id="KW-0479">Metal-binding</keyword>
<dbReference type="PROSITE" id="PS51074">
    <property type="entry name" value="DPH_MB"/>
    <property type="match status" value="1"/>
</dbReference>
<dbReference type="SUPFAM" id="SSF144217">
    <property type="entry name" value="CSL zinc finger"/>
    <property type="match status" value="1"/>
</dbReference>
<accession>A0A2R5GAC3</accession>
<comment type="similarity">
    <text evidence="4">Belongs to the DPH3 family.</text>
</comment>
<dbReference type="InterPro" id="IPR044248">
    <property type="entry name" value="DPH3/4-like"/>
</dbReference>
<comment type="caution">
    <text evidence="10">The sequence shown here is derived from an EMBL/GenBank/DDBJ whole genome shotgun (WGS) entry which is preliminary data.</text>
</comment>
<dbReference type="PANTHER" id="PTHR21454">
    <property type="entry name" value="DPH3 HOMOLOG-RELATED"/>
    <property type="match status" value="1"/>
</dbReference>
<evidence type="ECO:0000313" key="10">
    <source>
        <dbReference type="EMBL" id="GBG24654.1"/>
    </source>
</evidence>
<gene>
    <name evidence="10" type="ORF">FCC1311_008722</name>
</gene>
<proteinExistence type="inferred from homology"/>
<dbReference type="OrthoDB" id="66964at2759"/>
<dbReference type="Pfam" id="PF05207">
    <property type="entry name" value="Zn_ribbon_CSL"/>
    <property type="match status" value="1"/>
</dbReference>
<dbReference type="InterPro" id="IPR036671">
    <property type="entry name" value="DPH_MB_sf"/>
</dbReference>
<dbReference type="PANTHER" id="PTHR21454:SF31">
    <property type="entry name" value="DIPHTHAMIDE BIOSYNTHESIS PROTEIN 3"/>
    <property type="match status" value="1"/>
</dbReference>
<evidence type="ECO:0000256" key="2">
    <source>
        <dbReference type="ARBA" id="ARBA00022723"/>
    </source>
</evidence>
<evidence type="ECO:0000256" key="8">
    <source>
        <dbReference type="SAM" id="MobiDB-lite"/>
    </source>
</evidence>
<dbReference type="GO" id="GO:0046872">
    <property type="term" value="F:metal ion binding"/>
    <property type="evidence" value="ECO:0007669"/>
    <property type="project" value="UniProtKB-KW"/>
</dbReference>
<feature type="domain" description="DPH-type MB" evidence="9">
    <location>
        <begin position="3"/>
        <end position="59"/>
    </location>
</feature>
<evidence type="ECO:0000256" key="6">
    <source>
        <dbReference type="ARBA" id="ARBA00041070"/>
    </source>
</evidence>
<evidence type="ECO:0000256" key="4">
    <source>
        <dbReference type="ARBA" id="ARBA00024032"/>
    </source>
</evidence>
<evidence type="ECO:0000256" key="5">
    <source>
        <dbReference type="ARBA" id="ARBA00036267"/>
    </source>
</evidence>
<reference evidence="10 11" key="1">
    <citation type="submission" date="2017-12" db="EMBL/GenBank/DDBJ databases">
        <title>Sequencing, de novo assembly and annotation of complete genome of a new Thraustochytrid species, strain FCC1311.</title>
        <authorList>
            <person name="Sedici K."/>
            <person name="Godart F."/>
            <person name="Aiese Cigliano R."/>
            <person name="Sanseverino W."/>
            <person name="Barakat M."/>
            <person name="Ortet P."/>
            <person name="Marechal E."/>
            <person name="Cagnac O."/>
            <person name="Amato A."/>
        </authorList>
    </citation>
    <scope>NUCLEOTIDE SEQUENCE [LARGE SCALE GENOMIC DNA]</scope>
</reference>
<dbReference type="InterPro" id="IPR007872">
    <property type="entry name" value="DPH_MB_dom"/>
</dbReference>
<comment type="catalytic activity">
    <reaction evidence="7">
        <text>2 [3Fe-4S](0)-[protein] + 2 Fe(2+)-[Dph3] + NADH = 2 [4Fe-4S](1+)-[protein] + 2 [Dph3] + NAD(+) + H(+)</text>
        <dbReference type="Rhea" id="RHEA:71239"/>
        <dbReference type="Rhea" id="RHEA-COMP:17997"/>
        <dbReference type="Rhea" id="RHEA-COMP:17998"/>
        <dbReference type="Rhea" id="RHEA-COMP:18001"/>
        <dbReference type="Rhea" id="RHEA-COMP:18002"/>
        <dbReference type="ChEBI" id="CHEBI:15378"/>
        <dbReference type="ChEBI" id="CHEBI:29033"/>
        <dbReference type="ChEBI" id="CHEBI:33723"/>
        <dbReference type="ChEBI" id="CHEBI:47402"/>
        <dbReference type="ChEBI" id="CHEBI:57540"/>
        <dbReference type="ChEBI" id="CHEBI:57945"/>
        <dbReference type="ChEBI" id="CHEBI:83228"/>
    </reaction>
</comment>
<protein>
    <recommendedName>
        <fullName evidence="6">Diphthamide biosynthesis protein 3</fullName>
    </recommendedName>
</protein>
<evidence type="ECO:0000256" key="1">
    <source>
        <dbReference type="ARBA" id="ARBA00005156"/>
    </source>
</evidence>
<dbReference type="FunFam" id="3.10.660.10:FF:000001">
    <property type="entry name" value="Diphthamide biosynthesis 3"/>
    <property type="match status" value="1"/>
</dbReference>
<organism evidence="10 11">
    <name type="scientific">Hondaea fermentalgiana</name>
    <dbReference type="NCBI Taxonomy" id="2315210"/>
    <lineage>
        <taxon>Eukaryota</taxon>
        <taxon>Sar</taxon>
        <taxon>Stramenopiles</taxon>
        <taxon>Bigyra</taxon>
        <taxon>Labyrinthulomycetes</taxon>
        <taxon>Thraustochytrida</taxon>
        <taxon>Thraustochytriidae</taxon>
        <taxon>Hondaea</taxon>
    </lineage>
</organism>
<comment type="pathway">
    <text evidence="1">Protein modification; peptidyl-diphthamide biosynthesis.</text>
</comment>
<comment type="catalytic activity">
    <reaction evidence="5">
        <text>[3Fe-4S](1+)-[protein] + Fe(2+)-[Dph3] = [3Fe-4S](0)-[protein] + Fe(3+)-[Dph3]</text>
        <dbReference type="Rhea" id="RHEA:71235"/>
        <dbReference type="Rhea" id="RHEA-COMP:17996"/>
        <dbReference type="Rhea" id="RHEA-COMP:17997"/>
        <dbReference type="Rhea" id="RHEA-COMP:18002"/>
        <dbReference type="Rhea" id="RHEA-COMP:18003"/>
        <dbReference type="ChEBI" id="CHEBI:29033"/>
        <dbReference type="ChEBI" id="CHEBI:29034"/>
        <dbReference type="ChEBI" id="CHEBI:33751"/>
        <dbReference type="ChEBI" id="CHEBI:47402"/>
        <dbReference type="ChEBI" id="CHEBI:83228"/>
    </reaction>
</comment>
<dbReference type="GO" id="GO:0017183">
    <property type="term" value="P:protein histidyl modification to diphthamide"/>
    <property type="evidence" value="ECO:0007669"/>
    <property type="project" value="InterPro"/>
</dbReference>
<dbReference type="AlphaFoldDB" id="A0A2R5GAC3"/>
<dbReference type="EMBL" id="BEYU01000008">
    <property type="protein sequence ID" value="GBG24654.1"/>
    <property type="molecule type" value="Genomic_DNA"/>
</dbReference>
<evidence type="ECO:0000256" key="7">
    <source>
        <dbReference type="ARBA" id="ARBA00048125"/>
    </source>
</evidence>
<sequence>MAAWDDIDLDDMTFSEKDDLYTYPCPCGDDFFITVDDLLGAEDLAPCPSCSLLIRVVYDPEAFLESIELEEEEHEEHEKDEDKAKSAENASNGEGKDVVQGDAQEKANDADVMPPTLPNPSSATEAAEIEVVSALDKLELADEAGGPRDVDVVDV</sequence>
<evidence type="ECO:0000256" key="3">
    <source>
        <dbReference type="ARBA" id="ARBA00023004"/>
    </source>
</evidence>
<feature type="region of interest" description="Disordered" evidence="8">
    <location>
        <begin position="69"/>
        <end position="127"/>
    </location>
</feature>
<name>A0A2R5GAC3_9STRA</name>
<keyword evidence="3" id="KW-0408">Iron</keyword>
<dbReference type="Gene3D" id="3.10.660.10">
    <property type="entry name" value="DPH Zinc finger"/>
    <property type="match status" value="1"/>
</dbReference>
<evidence type="ECO:0000313" key="11">
    <source>
        <dbReference type="Proteomes" id="UP000241890"/>
    </source>
</evidence>
<keyword evidence="11" id="KW-1185">Reference proteome</keyword>
<dbReference type="InParanoid" id="A0A2R5GAC3"/>
<evidence type="ECO:0000259" key="9">
    <source>
        <dbReference type="PROSITE" id="PS51074"/>
    </source>
</evidence>
<feature type="compositionally biased region" description="Basic and acidic residues" evidence="8">
    <location>
        <begin position="76"/>
        <end position="86"/>
    </location>
</feature>
<dbReference type="Proteomes" id="UP000241890">
    <property type="component" value="Unassembled WGS sequence"/>
</dbReference>
<feature type="compositionally biased region" description="Basic and acidic residues" evidence="8">
    <location>
        <begin position="94"/>
        <end position="109"/>
    </location>
</feature>